<evidence type="ECO:0000256" key="11">
    <source>
        <dbReference type="SAM" id="SignalP"/>
    </source>
</evidence>
<keyword evidence="4 10" id="KW-0479">Metal-binding</keyword>
<dbReference type="Pfam" id="PF00034">
    <property type="entry name" value="Cytochrom_C"/>
    <property type="match status" value="2"/>
</dbReference>
<dbReference type="InterPro" id="IPR051459">
    <property type="entry name" value="Cytochrome_c-type_DH"/>
</dbReference>
<evidence type="ECO:0000256" key="6">
    <source>
        <dbReference type="ARBA" id="ARBA00022737"/>
    </source>
</evidence>
<evidence type="ECO:0000313" key="14">
    <source>
        <dbReference type="Proteomes" id="UP000824410"/>
    </source>
</evidence>
<feature type="binding site" description="covalent" evidence="9">
    <location>
        <position position="322"/>
    </location>
    <ligand>
        <name>heme c</name>
        <dbReference type="ChEBI" id="CHEBI:61717"/>
        <label>3</label>
    </ligand>
</feature>
<feature type="binding site" description="covalent" evidence="9">
    <location>
        <position position="42"/>
    </location>
    <ligand>
        <name>heme c</name>
        <dbReference type="ChEBI" id="CHEBI:61717"/>
        <label>1</label>
    </ligand>
</feature>
<feature type="binding site" description="covalent" evidence="9">
    <location>
        <position position="189"/>
    </location>
    <ligand>
        <name>heme c</name>
        <dbReference type="ChEBI" id="CHEBI:61717"/>
        <label>2</label>
    </ligand>
</feature>
<dbReference type="Proteomes" id="UP000824410">
    <property type="component" value="Unassembled WGS sequence"/>
</dbReference>
<keyword evidence="7 10" id="KW-0408">Iron</keyword>
<keyword evidence="6" id="KW-0677">Repeat</keyword>
<dbReference type="SUPFAM" id="SSF46626">
    <property type="entry name" value="Cytochrome c"/>
    <property type="match status" value="3"/>
</dbReference>
<evidence type="ECO:0000256" key="1">
    <source>
        <dbReference type="ARBA" id="ARBA00004236"/>
    </source>
</evidence>
<evidence type="ECO:0000256" key="8">
    <source>
        <dbReference type="ARBA" id="ARBA00023136"/>
    </source>
</evidence>
<sequence length="421" mass="46004">MMGKLKINSLLLIIGLCSIAAKADNNFTNGQQLVAAGDCISCHTAKDRAPFAGGLKMITPIGAVYSSNITPDKTFGIGNYSYDDFVKAVREGVAKDGRNLYPAMPYTSYAKVTDQDMRMIYDYFMTQVKPVKQANLESDIPWLISMRWPLAVWNEIYLDNSIYQADNSKSEQWNRGAYLVQGLAHCGACHTSRGIGFAEKALDQSDQTYLTGALIDNWYAPDLTENAISGLGNWSKQDIIQFLKTGHNDKNAAFGSMSDVIKNSTQYLSDEDLTSIAVYLKSLTSTSKHSASSTTSNTTTSLVAGDMSQPGAQEYMDNCSACHRIDGQGYTKTFPSLAGSPVVLSEKPDSLIRIVLNGSQVPVTQDAPTGLTMPDFAWRLDDLQMANLLTFIRSSWVNNAEKVTVSDVKSVRDATTTKGKN</sequence>
<evidence type="ECO:0000259" key="12">
    <source>
        <dbReference type="PROSITE" id="PS51007"/>
    </source>
</evidence>
<evidence type="ECO:0000256" key="4">
    <source>
        <dbReference type="ARBA" id="ARBA00022723"/>
    </source>
</evidence>
<evidence type="ECO:0000256" key="10">
    <source>
        <dbReference type="PIRSR" id="PIRSR000018-51"/>
    </source>
</evidence>
<keyword evidence="3 9" id="KW-0349">Heme</keyword>
<feature type="binding site" description="axial binding residue" evidence="10">
    <location>
        <position position="190"/>
    </location>
    <ligand>
        <name>heme c</name>
        <dbReference type="ChEBI" id="CHEBI:61717"/>
        <label>2</label>
    </ligand>
    <ligandPart>
        <name>Fe</name>
        <dbReference type="ChEBI" id="CHEBI:18248"/>
    </ligandPart>
</feature>
<dbReference type="GO" id="GO:0009055">
    <property type="term" value="F:electron transfer activity"/>
    <property type="evidence" value="ECO:0007669"/>
    <property type="project" value="InterPro"/>
</dbReference>
<feature type="domain" description="Cytochrome c" evidence="12">
    <location>
        <begin position="171"/>
        <end position="284"/>
    </location>
</feature>
<dbReference type="InterPro" id="IPR014353">
    <property type="entry name" value="Membr-bd_ADH_cyt_c"/>
</dbReference>
<dbReference type="InterPro" id="IPR036909">
    <property type="entry name" value="Cyt_c-like_dom_sf"/>
</dbReference>
<proteinExistence type="predicted"/>
<feature type="domain" description="Cytochrome c" evidence="12">
    <location>
        <begin position="25"/>
        <end position="128"/>
    </location>
</feature>
<reference evidence="13" key="1">
    <citation type="submission" date="2019-02" db="EMBL/GenBank/DDBJ databases">
        <title>Genomic characterization of isolates from hospital effluents in KZN, South Africa.</title>
        <authorList>
            <person name="Ntshobeni N."/>
            <person name="Allam M."/>
            <person name="Ismail A."/>
            <person name="Amoako D."/>
            <person name="Essack S."/>
            <person name="Chenia H."/>
        </authorList>
    </citation>
    <scope>NUCLEOTIDE SEQUENCE</scope>
    <source>
        <strain evidence="13">AFE97_S1</strain>
    </source>
</reference>
<dbReference type="AlphaFoldDB" id="A0AAP2JY95"/>
<dbReference type="PANTHER" id="PTHR35008">
    <property type="entry name" value="BLL4482 PROTEIN-RELATED"/>
    <property type="match status" value="1"/>
</dbReference>
<feature type="binding site" description="covalent" evidence="9">
    <location>
        <position position="39"/>
    </location>
    <ligand>
        <name>heme c</name>
        <dbReference type="ChEBI" id="CHEBI:61717"/>
        <label>1</label>
    </ligand>
</feature>
<evidence type="ECO:0000256" key="3">
    <source>
        <dbReference type="ARBA" id="ARBA00022617"/>
    </source>
</evidence>
<evidence type="ECO:0000313" key="13">
    <source>
        <dbReference type="EMBL" id="MBX6980862.1"/>
    </source>
</evidence>
<feature type="binding site" description="covalent" evidence="9">
    <location>
        <position position="319"/>
    </location>
    <ligand>
        <name>heme c</name>
        <dbReference type="ChEBI" id="CHEBI:61717"/>
        <label>3</label>
    </ligand>
</feature>
<comment type="cofactor">
    <cofactor evidence="9">
        <name>heme c</name>
        <dbReference type="ChEBI" id="CHEBI:61717"/>
    </cofactor>
    <text evidence="9">Binds 3 heme c groups covalently per subunit.</text>
</comment>
<dbReference type="GO" id="GO:0005506">
    <property type="term" value="F:iron ion binding"/>
    <property type="evidence" value="ECO:0007669"/>
    <property type="project" value="InterPro"/>
</dbReference>
<feature type="signal peptide" evidence="11">
    <location>
        <begin position="1"/>
        <end position="23"/>
    </location>
</feature>
<dbReference type="PIRSF" id="PIRSF000018">
    <property type="entry name" value="Mb_ADH_cyt_c"/>
    <property type="match status" value="1"/>
</dbReference>
<dbReference type="GO" id="GO:0005886">
    <property type="term" value="C:plasma membrane"/>
    <property type="evidence" value="ECO:0007669"/>
    <property type="project" value="UniProtKB-SubCell"/>
</dbReference>
<keyword evidence="2" id="KW-1003">Cell membrane</keyword>
<comment type="caution">
    <text evidence="13">The sequence shown here is derived from an EMBL/GenBank/DDBJ whole genome shotgun (WGS) entry which is preliminary data.</text>
</comment>
<protein>
    <submittedName>
        <fullName evidence="13">Cytochrome c</fullName>
    </submittedName>
</protein>
<organism evidence="13 14">
    <name type="scientific">Providencia rettgeri</name>
    <dbReference type="NCBI Taxonomy" id="587"/>
    <lineage>
        <taxon>Bacteria</taxon>
        <taxon>Pseudomonadati</taxon>
        <taxon>Pseudomonadota</taxon>
        <taxon>Gammaproteobacteria</taxon>
        <taxon>Enterobacterales</taxon>
        <taxon>Morganellaceae</taxon>
        <taxon>Providencia</taxon>
    </lineage>
</organism>
<feature type="binding site" description="axial binding residue" evidence="10">
    <location>
        <position position="323"/>
    </location>
    <ligand>
        <name>heme c</name>
        <dbReference type="ChEBI" id="CHEBI:61717"/>
        <label>3</label>
    </ligand>
    <ligandPart>
        <name>Fe</name>
        <dbReference type="ChEBI" id="CHEBI:18248"/>
    </ligandPart>
</feature>
<dbReference type="InterPro" id="IPR009056">
    <property type="entry name" value="Cyt_c-like_dom"/>
</dbReference>
<accession>A0AAP2JY95</accession>
<dbReference type="Gene3D" id="1.10.760.10">
    <property type="entry name" value="Cytochrome c-like domain"/>
    <property type="match status" value="3"/>
</dbReference>
<feature type="chain" id="PRO_5044474784" evidence="11">
    <location>
        <begin position="24"/>
        <end position="421"/>
    </location>
</feature>
<dbReference type="RefSeq" id="WP_131679990.1">
    <property type="nucleotide sequence ID" value="NZ_SHCZ01000008.1"/>
</dbReference>
<dbReference type="PROSITE" id="PS51007">
    <property type="entry name" value="CYTC"/>
    <property type="match status" value="3"/>
</dbReference>
<comment type="subcellular location">
    <subcellularLocation>
        <location evidence="1">Cell membrane</location>
    </subcellularLocation>
</comment>
<evidence type="ECO:0000256" key="7">
    <source>
        <dbReference type="ARBA" id="ARBA00023004"/>
    </source>
</evidence>
<keyword evidence="5 11" id="KW-0732">Signal</keyword>
<dbReference type="EMBL" id="SHDO01000010">
    <property type="protein sequence ID" value="MBX6980862.1"/>
    <property type="molecule type" value="Genomic_DNA"/>
</dbReference>
<dbReference type="PANTHER" id="PTHR35008:SF8">
    <property type="entry name" value="ALCOHOL DEHYDROGENASE CYTOCHROME C SUBUNIT"/>
    <property type="match status" value="1"/>
</dbReference>
<dbReference type="GO" id="GO:0020037">
    <property type="term" value="F:heme binding"/>
    <property type="evidence" value="ECO:0007669"/>
    <property type="project" value="InterPro"/>
</dbReference>
<feature type="domain" description="Cytochrome c" evidence="12">
    <location>
        <begin position="306"/>
        <end position="396"/>
    </location>
</feature>
<feature type="binding site" description="covalent" evidence="9">
    <location>
        <position position="186"/>
    </location>
    <ligand>
        <name>heme c</name>
        <dbReference type="ChEBI" id="CHEBI:61717"/>
        <label>2</label>
    </ligand>
</feature>
<dbReference type="GO" id="GO:0016614">
    <property type="term" value="F:oxidoreductase activity, acting on CH-OH group of donors"/>
    <property type="evidence" value="ECO:0007669"/>
    <property type="project" value="InterPro"/>
</dbReference>
<evidence type="ECO:0000256" key="5">
    <source>
        <dbReference type="ARBA" id="ARBA00022729"/>
    </source>
</evidence>
<evidence type="ECO:0000256" key="9">
    <source>
        <dbReference type="PIRSR" id="PIRSR000018-50"/>
    </source>
</evidence>
<keyword evidence="8" id="KW-0472">Membrane</keyword>
<feature type="binding site" description="axial binding residue" evidence="10">
    <location>
        <position position="43"/>
    </location>
    <ligand>
        <name>heme c</name>
        <dbReference type="ChEBI" id="CHEBI:61717"/>
        <label>1</label>
    </ligand>
    <ligandPart>
        <name>Fe</name>
        <dbReference type="ChEBI" id="CHEBI:18248"/>
    </ligandPart>
</feature>
<name>A0AAP2JY95_PRORE</name>
<gene>
    <name evidence="13" type="ORF">EX242_11405</name>
</gene>
<evidence type="ECO:0000256" key="2">
    <source>
        <dbReference type="ARBA" id="ARBA00022475"/>
    </source>
</evidence>